<keyword evidence="2" id="KW-1185">Reference proteome</keyword>
<accession>A0ACC2CK85</accession>
<evidence type="ECO:0000313" key="1">
    <source>
        <dbReference type="EMBL" id="KAJ7542382.1"/>
    </source>
</evidence>
<sequence length="587" mass="65260">MQLIEQELEVPKDVQKPRFIRQQREDDQIQFADAENRENRQELKRAKVLEPTTSASWKVFGETRSPWPIHSASCHPLEEPSPLGLSLRKTPSFLELVSLSLNRTCGQSNLVPSSPDAGRQENEKCRAEGFSVASFSPKDKLKAANFPASVLKIGAWERSSRYEGDVVGKCYYAKQKLVWEVLENGLKNKIEVQWSAISAIKASFPENQPGRLQIEVSRPPLFFRETDPQPRKHTLWHATSDFTGGEATICKWHQLWFAEGVLNKHYEKILQCDSRLKALAIVEEGSAVLHSNILKGNIKEEPQVLCFEPDIRMSIPNHLSPLDSIPEHTEGSTPLIDFSHSKLDQDGKALHVSPLIVSSPASVIFFAVNNTWSTEENYGSDNDGCFFKDDVVALSDIQSEDRASILSGDSVDNVAEYGMPFVSGGVASSEKHIINEITHMLIEEQSASSPEEDMLFSANVCATSAMLDEDEINFPPWLPKSCTLLDGFSVAEVNCNLFETFQGHVCASLNSNTADVTASKRDLTDDGTINNLLSEALDSVKQCFSNDSGEDVLVNLPRIASLPQLFQVSTDMCHSRHESLSSFLETM</sequence>
<name>A0ACC2CK85_DIPCM</name>
<protein>
    <submittedName>
        <fullName evidence="1">Uncharacterized protein</fullName>
    </submittedName>
</protein>
<proteinExistence type="predicted"/>
<reference evidence="2" key="1">
    <citation type="journal article" date="2024" name="Proc. Natl. Acad. Sci. U.S.A.">
        <title>Extraordinary preservation of gene collinearity over three hundred million years revealed in homosporous lycophytes.</title>
        <authorList>
            <person name="Li C."/>
            <person name="Wickell D."/>
            <person name="Kuo L.Y."/>
            <person name="Chen X."/>
            <person name="Nie B."/>
            <person name="Liao X."/>
            <person name="Peng D."/>
            <person name="Ji J."/>
            <person name="Jenkins J."/>
            <person name="Williams M."/>
            <person name="Shu S."/>
            <person name="Plott C."/>
            <person name="Barry K."/>
            <person name="Rajasekar S."/>
            <person name="Grimwood J."/>
            <person name="Han X."/>
            <person name="Sun S."/>
            <person name="Hou Z."/>
            <person name="He W."/>
            <person name="Dai G."/>
            <person name="Sun C."/>
            <person name="Schmutz J."/>
            <person name="Leebens-Mack J.H."/>
            <person name="Li F.W."/>
            <person name="Wang L."/>
        </authorList>
    </citation>
    <scope>NUCLEOTIDE SEQUENCE [LARGE SCALE GENOMIC DNA]</scope>
    <source>
        <strain evidence="2">cv. PW_Plant_1</strain>
    </source>
</reference>
<gene>
    <name evidence="1" type="ORF">O6H91_10G103900</name>
</gene>
<dbReference type="EMBL" id="CM055101">
    <property type="protein sequence ID" value="KAJ7542382.1"/>
    <property type="molecule type" value="Genomic_DNA"/>
</dbReference>
<organism evidence="1 2">
    <name type="scientific">Diphasiastrum complanatum</name>
    <name type="common">Issler's clubmoss</name>
    <name type="synonym">Lycopodium complanatum</name>
    <dbReference type="NCBI Taxonomy" id="34168"/>
    <lineage>
        <taxon>Eukaryota</taxon>
        <taxon>Viridiplantae</taxon>
        <taxon>Streptophyta</taxon>
        <taxon>Embryophyta</taxon>
        <taxon>Tracheophyta</taxon>
        <taxon>Lycopodiopsida</taxon>
        <taxon>Lycopodiales</taxon>
        <taxon>Lycopodiaceae</taxon>
        <taxon>Lycopodioideae</taxon>
        <taxon>Diphasiastrum</taxon>
    </lineage>
</organism>
<comment type="caution">
    <text evidence="1">The sequence shown here is derived from an EMBL/GenBank/DDBJ whole genome shotgun (WGS) entry which is preliminary data.</text>
</comment>
<evidence type="ECO:0000313" key="2">
    <source>
        <dbReference type="Proteomes" id="UP001162992"/>
    </source>
</evidence>
<dbReference type="Proteomes" id="UP001162992">
    <property type="component" value="Chromosome 10"/>
</dbReference>